<evidence type="ECO:0000313" key="2">
    <source>
        <dbReference type="Proteomes" id="UP001597118"/>
    </source>
</evidence>
<dbReference type="Proteomes" id="UP001597118">
    <property type="component" value="Unassembled WGS sequence"/>
</dbReference>
<keyword evidence="2" id="KW-1185">Reference proteome</keyword>
<gene>
    <name evidence="1" type="ORF">ACFSAH_10190</name>
</gene>
<dbReference type="EMBL" id="JBHUDG010000015">
    <property type="protein sequence ID" value="MFD1630248.1"/>
    <property type="molecule type" value="Genomic_DNA"/>
</dbReference>
<dbReference type="RefSeq" id="WP_379662624.1">
    <property type="nucleotide sequence ID" value="NZ_JBHUDG010000015.1"/>
</dbReference>
<accession>A0ABW4IDD8</accession>
<organism evidence="1 2">
    <name type="scientific">Pseudopedobacter beijingensis</name>
    <dbReference type="NCBI Taxonomy" id="1207056"/>
    <lineage>
        <taxon>Bacteria</taxon>
        <taxon>Pseudomonadati</taxon>
        <taxon>Bacteroidota</taxon>
        <taxon>Sphingobacteriia</taxon>
        <taxon>Sphingobacteriales</taxon>
        <taxon>Sphingobacteriaceae</taxon>
        <taxon>Pseudopedobacter</taxon>
    </lineage>
</organism>
<reference evidence="2" key="1">
    <citation type="journal article" date="2019" name="Int. J. Syst. Evol. Microbiol.">
        <title>The Global Catalogue of Microorganisms (GCM) 10K type strain sequencing project: providing services to taxonomists for standard genome sequencing and annotation.</title>
        <authorList>
            <consortium name="The Broad Institute Genomics Platform"/>
            <consortium name="The Broad Institute Genome Sequencing Center for Infectious Disease"/>
            <person name="Wu L."/>
            <person name="Ma J."/>
        </authorList>
    </citation>
    <scope>NUCLEOTIDE SEQUENCE [LARGE SCALE GENOMIC DNA]</scope>
    <source>
        <strain evidence="2">CCUG 53762</strain>
    </source>
</reference>
<comment type="caution">
    <text evidence="1">The sequence shown here is derived from an EMBL/GenBank/DDBJ whole genome shotgun (WGS) entry which is preliminary data.</text>
</comment>
<evidence type="ECO:0000313" key="1">
    <source>
        <dbReference type="EMBL" id="MFD1630248.1"/>
    </source>
</evidence>
<sequence>MALSNRNIITQGLSGLVGNSLVFRQRFGKTVVANAPSKPRKSPSKAMLKSRYKFKQAANMHSMRSKILL</sequence>
<protein>
    <submittedName>
        <fullName evidence="1">Uncharacterized protein</fullName>
    </submittedName>
</protein>
<name>A0ABW4IDD8_9SPHI</name>
<proteinExistence type="predicted"/>